<dbReference type="Pfam" id="PF01189">
    <property type="entry name" value="Methyltr_RsmB-F"/>
    <property type="match status" value="1"/>
</dbReference>
<dbReference type="InterPro" id="IPR001678">
    <property type="entry name" value="MeTrfase_RsmB-F_NOP2_dom"/>
</dbReference>
<feature type="binding site" evidence="5">
    <location>
        <begin position="173"/>
        <end position="179"/>
    </location>
    <ligand>
        <name>S-adenosyl-L-methionine</name>
        <dbReference type="ChEBI" id="CHEBI:59789"/>
    </ligand>
</feature>
<accession>A0A813FWA7</accession>
<feature type="binding site" evidence="5">
    <location>
        <position position="205"/>
    </location>
    <ligand>
        <name>S-adenosyl-L-methionine</name>
        <dbReference type="ChEBI" id="CHEBI:59789"/>
    </ligand>
</feature>
<reference evidence="8" key="1">
    <citation type="submission" date="2021-02" db="EMBL/GenBank/DDBJ databases">
        <authorList>
            <person name="Dougan E. K."/>
            <person name="Rhodes N."/>
            <person name="Thang M."/>
            <person name="Chan C."/>
        </authorList>
    </citation>
    <scope>NUCLEOTIDE SEQUENCE</scope>
</reference>
<dbReference type="InterPro" id="IPR049560">
    <property type="entry name" value="MeTrfase_RsmB-F_NOP2_cat"/>
</dbReference>
<proteinExistence type="inferred from homology"/>
<dbReference type="PROSITE" id="PS51686">
    <property type="entry name" value="SAM_MT_RSMB_NOP"/>
    <property type="match status" value="1"/>
</dbReference>
<evidence type="ECO:0000256" key="5">
    <source>
        <dbReference type="PROSITE-ProRule" id="PRU01023"/>
    </source>
</evidence>
<dbReference type="Gene3D" id="3.40.50.150">
    <property type="entry name" value="Vaccinia Virus protein VP39"/>
    <property type="match status" value="1"/>
</dbReference>
<evidence type="ECO:0000256" key="1">
    <source>
        <dbReference type="ARBA" id="ARBA00022603"/>
    </source>
</evidence>
<feature type="region of interest" description="Disordered" evidence="6">
    <location>
        <begin position="1"/>
        <end position="43"/>
    </location>
</feature>
<keyword evidence="9" id="KW-1185">Reference proteome</keyword>
<dbReference type="PANTHER" id="PTHR22808:SF1">
    <property type="entry name" value="RNA CYTOSINE-C(5)-METHYLTRANSFERASE NSUN2-RELATED"/>
    <property type="match status" value="1"/>
</dbReference>
<evidence type="ECO:0000313" key="9">
    <source>
        <dbReference type="Proteomes" id="UP000654075"/>
    </source>
</evidence>
<evidence type="ECO:0000256" key="3">
    <source>
        <dbReference type="ARBA" id="ARBA00022691"/>
    </source>
</evidence>
<dbReference type="GO" id="GO:0001510">
    <property type="term" value="P:RNA methylation"/>
    <property type="evidence" value="ECO:0007669"/>
    <property type="project" value="InterPro"/>
</dbReference>
<protein>
    <recommendedName>
        <fullName evidence="7">SAM-dependent MTase RsmB/NOP-type domain-containing protein</fullName>
    </recommendedName>
</protein>
<feature type="compositionally biased region" description="Basic residues" evidence="6">
    <location>
        <begin position="28"/>
        <end position="43"/>
    </location>
</feature>
<sequence length="545" mass="58369">MTCEAPAGIDGKDGPSYVDSVTAASSSGRRRHGDRRGEGRKKTRAFVPVPETSAGSVAFEAYYKAQGIVPDAEWSDFMGFMRKPLPVVVRVNARRAGWEELKAAFAADPRFQQLAWYPGGLAFQCASASLDGPLRECLGQLNRSYALRMQEAASLLPALLMRPGPEDLVLDMAAAPGGKSLQILELMAAAGDGGHGLGGAIIANDGDAERAMELLPLMLRKAHHPGIAVTLGSAAKFPAVFAPPGANEASTSQSADRQVLLDRVLCDVPCSSDGTLRKAPGIMARWRPHQGSLLHKKQLTILRRGLHLLKKGGRLVYSTCSLNPIECEAVVAAALAAFRGDCELVEDEAVEELRRAGLRARAGLASWKVPDTQRPKRQKAPDDQPPASEVGSAGVGCTLYTSLEEVQVPKEALSGLCATMFPPSNPEVLSQLRKAVRLLPQDNDSSGFFVAVFTKTRHWDAQPLSNSTPLPVEAVAVPALAPEKATVQADQMPLGAVATLRWRARNDLNVYELLDAAIDPEAQSIASYYGIDLSDPTTMFKHIIT</sequence>
<dbReference type="Proteomes" id="UP000654075">
    <property type="component" value="Unassembled WGS sequence"/>
</dbReference>
<dbReference type="OrthoDB" id="6093671at2759"/>
<evidence type="ECO:0000259" key="7">
    <source>
        <dbReference type="PROSITE" id="PS51686"/>
    </source>
</evidence>
<feature type="domain" description="SAM-dependent MTase RsmB/NOP-type" evidence="7">
    <location>
        <begin position="77"/>
        <end position="456"/>
    </location>
</feature>
<dbReference type="OMA" id="NHQAQKF"/>
<feature type="compositionally biased region" description="Basic and acidic residues" evidence="6">
    <location>
        <begin position="371"/>
        <end position="382"/>
    </location>
</feature>
<dbReference type="AlphaFoldDB" id="A0A813FWA7"/>
<dbReference type="SUPFAM" id="SSF53335">
    <property type="entry name" value="S-adenosyl-L-methionine-dependent methyltransferases"/>
    <property type="match status" value="1"/>
</dbReference>
<gene>
    <name evidence="8" type="ORF">PGLA1383_LOCUS34500</name>
</gene>
<feature type="active site" description="Nucleophile" evidence="5">
    <location>
        <position position="320"/>
    </location>
</feature>
<keyword evidence="1 5" id="KW-0489">Methyltransferase</keyword>
<dbReference type="EMBL" id="CAJNNV010025975">
    <property type="protein sequence ID" value="CAE8616830.1"/>
    <property type="molecule type" value="Genomic_DNA"/>
</dbReference>
<keyword evidence="2 5" id="KW-0808">Transferase</keyword>
<comment type="caution">
    <text evidence="8">The sequence shown here is derived from an EMBL/GenBank/DDBJ whole genome shotgun (WGS) entry which is preliminary data.</text>
</comment>
<dbReference type="InterPro" id="IPR029063">
    <property type="entry name" value="SAM-dependent_MTases_sf"/>
</dbReference>
<comment type="caution">
    <text evidence="5">Lacks conserved residue(s) required for the propagation of feature annotation.</text>
</comment>
<keyword evidence="4 5" id="KW-0694">RNA-binding</keyword>
<name>A0A813FWA7_POLGL</name>
<evidence type="ECO:0000256" key="6">
    <source>
        <dbReference type="SAM" id="MobiDB-lite"/>
    </source>
</evidence>
<feature type="binding site" evidence="5">
    <location>
        <position position="267"/>
    </location>
    <ligand>
        <name>S-adenosyl-L-methionine</name>
        <dbReference type="ChEBI" id="CHEBI:59789"/>
    </ligand>
</feature>
<dbReference type="GO" id="GO:0003723">
    <property type="term" value="F:RNA binding"/>
    <property type="evidence" value="ECO:0007669"/>
    <property type="project" value="UniProtKB-UniRule"/>
</dbReference>
<organism evidence="8 9">
    <name type="scientific">Polarella glacialis</name>
    <name type="common">Dinoflagellate</name>
    <dbReference type="NCBI Taxonomy" id="89957"/>
    <lineage>
        <taxon>Eukaryota</taxon>
        <taxon>Sar</taxon>
        <taxon>Alveolata</taxon>
        <taxon>Dinophyceae</taxon>
        <taxon>Suessiales</taxon>
        <taxon>Suessiaceae</taxon>
        <taxon>Polarella</taxon>
    </lineage>
</organism>
<dbReference type="PRINTS" id="PR02008">
    <property type="entry name" value="RCMTFAMILY"/>
</dbReference>
<feature type="region of interest" description="Disordered" evidence="6">
    <location>
        <begin position="367"/>
        <end position="391"/>
    </location>
</feature>
<comment type="similarity">
    <text evidence="5">Belongs to the class I-like SAM-binding methyltransferase superfamily. RsmB/NOP family.</text>
</comment>
<evidence type="ECO:0000313" key="8">
    <source>
        <dbReference type="EMBL" id="CAE8616830.1"/>
    </source>
</evidence>
<keyword evidence="3 5" id="KW-0949">S-adenosyl-L-methionine</keyword>
<evidence type="ECO:0000256" key="2">
    <source>
        <dbReference type="ARBA" id="ARBA00022679"/>
    </source>
</evidence>
<dbReference type="PANTHER" id="PTHR22808">
    <property type="entry name" value="NCL1 YEAST -RELATED NOL1/NOP2/FMU SUN DOMAIN-CONTAINING"/>
    <property type="match status" value="1"/>
</dbReference>
<dbReference type="InterPro" id="IPR023267">
    <property type="entry name" value="RCMT"/>
</dbReference>
<dbReference type="GO" id="GO:0008173">
    <property type="term" value="F:RNA methyltransferase activity"/>
    <property type="evidence" value="ECO:0007669"/>
    <property type="project" value="InterPro"/>
</dbReference>
<evidence type="ECO:0000256" key="4">
    <source>
        <dbReference type="ARBA" id="ARBA00022884"/>
    </source>
</evidence>